<sequence>MNQINPHDRKIAETLKSLSFEPVASAIETSGKKARRFIIIVGLISLVAISSLTVMFWPEIMTSTRLGGRDPATLSANAAATEIATPAEQVAIQTNEGSAVRRLPVAMPQEIAGSGYVVAPHSIALFPKYGGILDDLAVEVGTRVEAGQIVAVLEDAKARFALEQARAALVSAKLTLAGYEIAQAQAQASLERVTALAARNVASGLQVDEANSALQIAQNVVAQGKQSVLLAELAIRIAREPVDALSVRAPISGTVTQLNTSVGDRVLASSDAQGLLTITNTNAMVIDADVAEANIALLQTGLRGEAVLDGFPDTPFAIELSRIAPVVSAAKGTVSIRLRFDAPPTGIRPNMAVRIRISAPIPATH</sequence>
<dbReference type="Pfam" id="PF25954">
    <property type="entry name" value="Beta-barrel_RND_2"/>
    <property type="match status" value="1"/>
</dbReference>
<dbReference type="Gene3D" id="1.10.287.470">
    <property type="entry name" value="Helix hairpin bin"/>
    <property type="match status" value="1"/>
</dbReference>
<dbReference type="NCBIfam" id="TIGR01730">
    <property type="entry name" value="RND_mfp"/>
    <property type="match status" value="1"/>
</dbReference>
<reference evidence="4 5" key="1">
    <citation type="submission" date="2020-08" db="EMBL/GenBank/DDBJ databases">
        <title>Genomic Encyclopedia of Type Strains, Phase IV (KMG-IV): sequencing the most valuable type-strain genomes for metagenomic binning, comparative biology and taxonomic classification.</title>
        <authorList>
            <person name="Goeker M."/>
        </authorList>
    </citation>
    <scope>NUCLEOTIDE SEQUENCE [LARGE SCALE GENOMIC DNA]</scope>
    <source>
        <strain evidence="4 5">DSM 102234</strain>
    </source>
</reference>
<name>A0A7W6E4A0_9RHOB</name>
<dbReference type="EMBL" id="JACIEI010000002">
    <property type="protein sequence ID" value="MBB3993146.1"/>
    <property type="molecule type" value="Genomic_DNA"/>
</dbReference>
<keyword evidence="5" id="KW-1185">Reference proteome</keyword>
<comment type="similarity">
    <text evidence="1">Belongs to the membrane fusion protein (MFP) (TC 8.A.1) family.</text>
</comment>
<dbReference type="InterPro" id="IPR058792">
    <property type="entry name" value="Beta-barrel_RND_2"/>
</dbReference>
<dbReference type="Gene3D" id="2.40.30.170">
    <property type="match status" value="1"/>
</dbReference>
<keyword evidence="2" id="KW-0472">Membrane</keyword>
<dbReference type="GO" id="GO:1990281">
    <property type="term" value="C:efflux pump complex"/>
    <property type="evidence" value="ECO:0007669"/>
    <property type="project" value="TreeGrafter"/>
</dbReference>
<evidence type="ECO:0000313" key="5">
    <source>
        <dbReference type="Proteomes" id="UP000530268"/>
    </source>
</evidence>
<dbReference type="PANTHER" id="PTHR30469:SF15">
    <property type="entry name" value="HLYD FAMILY OF SECRETION PROTEINS"/>
    <property type="match status" value="1"/>
</dbReference>
<accession>A0A7W6E4A0</accession>
<feature type="domain" description="CusB-like beta-barrel" evidence="3">
    <location>
        <begin position="286"/>
        <end position="359"/>
    </location>
</feature>
<evidence type="ECO:0000256" key="2">
    <source>
        <dbReference type="SAM" id="Phobius"/>
    </source>
</evidence>
<dbReference type="RefSeq" id="WP_184562969.1">
    <property type="nucleotide sequence ID" value="NZ_JACIEI010000002.1"/>
</dbReference>
<dbReference type="SUPFAM" id="SSF111369">
    <property type="entry name" value="HlyD-like secretion proteins"/>
    <property type="match status" value="1"/>
</dbReference>
<evidence type="ECO:0000313" key="4">
    <source>
        <dbReference type="EMBL" id="MBB3993146.1"/>
    </source>
</evidence>
<dbReference type="AlphaFoldDB" id="A0A7W6E4A0"/>
<dbReference type="Gene3D" id="2.40.50.100">
    <property type="match status" value="1"/>
</dbReference>
<keyword evidence="2" id="KW-1133">Transmembrane helix</keyword>
<comment type="caution">
    <text evidence="4">The sequence shown here is derived from an EMBL/GenBank/DDBJ whole genome shotgun (WGS) entry which is preliminary data.</text>
</comment>
<evidence type="ECO:0000259" key="3">
    <source>
        <dbReference type="Pfam" id="PF25954"/>
    </source>
</evidence>
<protein>
    <submittedName>
        <fullName evidence="4">RND family efflux transporter MFP subunit</fullName>
    </submittedName>
</protein>
<organism evidence="4 5">
    <name type="scientific">Sulfitobacter undariae</name>
    <dbReference type="NCBI Taxonomy" id="1563671"/>
    <lineage>
        <taxon>Bacteria</taxon>
        <taxon>Pseudomonadati</taxon>
        <taxon>Pseudomonadota</taxon>
        <taxon>Alphaproteobacteria</taxon>
        <taxon>Rhodobacterales</taxon>
        <taxon>Roseobacteraceae</taxon>
        <taxon>Sulfitobacter</taxon>
    </lineage>
</organism>
<keyword evidence="2" id="KW-0812">Transmembrane</keyword>
<gene>
    <name evidence="4" type="ORF">GGR95_000774</name>
</gene>
<dbReference type="InterPro" id="IPR006143">
    <property type="entry name" value="RND_pump_MFP"/>
</dbReference>
<dbReference type="Proteomes" id="UP000530268">
    <property type="component" value="Unassembled WGS sequence"/>
</dbReference>
<proteinExistence type="inferred from homology"/>
<evidence type="ECO:0000256" key="1">
    <source>
        <dbReference type="ARBA" id="ARBA00009477"/>
    </source>
</evidence>
<dbReference type="GO" id="GO:0015562">
    <property type="term" value="F:efflux transmembrane transporter activity"/>
    <property type="evidence" value="ECO:0007669"/>
    <property type="project" value="TreeGrafter"/>
</dbReference>
<feature type="transmembrane region" description="Helical" evidence="2">
    <location>
        <begin position="37"/>
        <end position="57"/>
    </location>
</feature>
<dbReference type="PANTHER" id="PTHR30469">
    <property type="entry name" value="MULTIDRUG RESISTANCE PROTEIN MDTA"/>
    <property type="match status" value="1"/>
</dbReference>